<dbReference type="OrthoDB" id="1386367at2759"/>
<feature type="transmembrane region" description="Helical" evidence="2">
    <location>
        <begin position="42"/>
        <end position="64"/>
    </location>
</feature>
<feature type="compositionally biased region" description="Low complexity" evidence="1">
    <location>
        <begin position="311"/>
        <end position="322"/>
    </location>
</feature>
<feature type="compositionally biased region" description="Gly residues" evidence="1">
    <location>
        <begin position="383"/>
        <end position="392"/>
    </location>
</feature>
<dbReference type="EMBL" id="KL662188">
    <property type="protein sequence ID" value="KFM29162.1"/>
    <property type="molecule type" value="Genomic_DNA"/>
</dbReference>
<dbReference type="Proteomes" id="UP000028924">
    <property type="component" value="Unassembled WGS sequence"/>
</dbReference>
<keyword evidence="4" id="KW-1185">Reference proteome</keyword>
<dbReference type="InterPro" id="IPR053022">
    <property type="entry name" value="Chloroplast_translocon_comp"/>
</dbReference>
<dbReference type="KEGG" id="apro:F751_3243"/>
<evidence type="ECO:0000313" key="4">
    <source>
        <dbReference type="Proteomes" id="UP000028924"/>
    </source>
</evidence>
<reference evidence="3 4" key="1">
    <citation type="journal article" date="2014" name="BMC Genomics">
        <title>Oil accumulation mechanisms of the oleaginous microalga Chlorella protothecoides revealed through its genome, transcriptomes, and proteomes.</title>
        <authorList>
            <person name="Gao C."/>
            <person name="Wang Y."/>
            <person name="Shen Y."/>
            <person name="Yan D."/>
            <person name="He X."/>
            <person name="Dai J."/>
            <person name="Wu Q."/>
        </authorList>
    </citation>
    <scope>NUCLEOTIDE SEQUENCE [LARGE SCALE GENOMIC DNA]</scope>
    <source>
        <strain evidence="3 4">0710</strain>
    </source>
</reference>
<dbReference type="RefSeq" id="XP_011402215.1">
    <property type="nucleotide sequence ID" value="XM_011403913.1"/>
</dbReference>
<feature type="region of interest" description="Disordered" evidence="1">
    <location>
        <begin position="1673"/>
        <end position="1692"/>
    </location>
</feature>
<feature type="region of interest" description="Disordered" evidence="1">
    <location>
        <begin position="267"/>
        <end position="471"/>
    </location>
</feature>
<dbReference type="GeneID" id="23614634"/>
<gene>
    <name evidence="3" type="ORF">F751_3243</name>
</gene>
<feature type="region of interest" description="Disordered" evidence="1">
    <location>
        <begin position="1129"/>
        <end position="1227"/>
    </location>
</feature>
<keyword evidence="2" id="KW-0812">Transmembrane</keyword>
<evidence type="ECO:0000256" key="2">
    <source>
        <dbReference type="SAM" id="Phobius"/>
    </source>
</evidence>
<sequence length="1939" mass="198343">MITRASVLNRVLPGLLHQPVPGFPGASLAALLDRVLALAARVARACTLALALLAAACLPAQLWARPALQARLLPVAGQAATRLLGRECDPGALQALLPTGLVGLGPLARLGPLRLGPGATEGSSAAIESLDVHLDALRTLRERRPVLGLRLRGAQRALEGAARAVLSSLAQELRRLALVGTSSGGRLGDQSSASGLVYDLAGAPPWAAGPLGAEPWATALDLAAAVRGPGRAEAAADAPAGAAHGATNGACGAAAALNGLALRGDPRDIVNRGQKPGPLDAWTGGAVRPSPRPGSAAEVLGGKETSGAGQANPAATEAGPAADGRRGKRRRGSAKRDTHTLALPRTLPPRMVAGDVAPGLARSGSGRLVTLGAPQERERSGRSGAGKGGRPAGGRAVKEEPRPEPPLVAPASGEAGPSSGVAARQAARPEPSAPDSGPTSSALTRRHEPDLGVPGADGAAQDAPTRKSAAVRSAALLRSRLAPLRGAPAQRMQTGSAAFRDLVVDPWTLRRKERSGPLSPGAPTKPVHMASGWLLDTLSRPLASLASRAALGSLDLRAHSVRLHVSGESPPRVLDDVRASVRFDPGHDGDAPAPPYPALRVAVGGAGLHAPLIERLLDLPLDVYDGWADGELSIVADDALSWRSPRFDGRVRVRRGAFHFWDAMDALTGAELDLVFEERRLFLYGAAARFGALPLEATGDLDLTPRGGQLRLTARVAPTEVNALRASLGVRPLPFPLAGAAGGLVHVTGPLEKPVFSGTVQLVPAGPGALEDAEESAAMNALQATPGALGAFDRVPLRSAEAVFSLDTATQRLEVHAVHAAPCDAGAVHGHGHLSVSPDAEADPDALDVDLRGSGIDAGPLLKRFLPGDAERALGWGEGEASLPSSLSLGAASFEARIRGSALSPATHADFRLPALEASGSLRSGKTSCALTLASPYADVVAEVGLVPPPPAASVAAVTQRAAAALARPAPDAASLAVTLRGLDLLPLVSDELAARQVARAQLGTPLRLRLSGAGSLKGAVRGGEAGRAAAMAEAGLGGWAAGEDDAKDESGDAELPHPAAETPAWEFTGGLGLEALRLNQLRLFKRLDARVAFSPHGVRLEGRGARADEALDVDLSLPSLLRQLARRHGDSGATGVEVGQTVGGGTGAGADDVPKTPALSPEDPVTAPNAEAGAASEPLDAAPDRLATADPQTAGPNMPASAPSAAAVAPGGAAAPPPAAEKPRGGHFYLRGGPLVVSGDAEADGSRLGFKVQGLKLDELEIASLRGDLQEASASLNFASQTGSGKLQLAGPRFSGVRGESLACSLRWERDIVQLERACLAQAASRYEVQGEYILPPGAALPRCAGDLLARRGGQGGTGVGAGAGASPAPRGLAGGKWRVQVNVPAADMQEILPAARVLQNATGLRPSDYERCKADFLAAMASSGLSARGQLPGLQDVAGRWRGRAQVYGSSHGSLRAEFDVRGDGWRWGPWALDSATAVGSYHSEEGLHLQEFALALGDAKLLGSLGLGPAGAADVRVSVRDGGMALITAMLPDVSWEGGGAEVLLDISGPVADPMVSGTARLTKGVLACPYLKFPLRGINAQARCEDGVFTLDAAEARSGRTGIIRCLGLLFFPTPAEASNLELRVRGAAAVRFEAALEARGSLAAPRVGGRLRVSHGTITVLPGSVESAAIGGGGESPTTRAPPAAQGPVSRAFDALVRGKGRLAERLEAALRREVATVLSLDREHANALVFAGDPDPRVDLVLLGGDLRGPAREWQEHMTLQHVSGEGAGALDVADAARIFEDRLKSALLADDGRLALSRLAGSTVAGLMPRIESSGQADVLGAGRAEKKPCAACLLEPGGGSAQPSGLLSSITVGTEVEVQFGRKLQARSAGFAGDDLAALVRKLRDSDVATQWTLTYALSRQVRVQFNITSAAPYARTLYLQYSSEGAPNAE</sequence>
<proteinExistence type="predicted"/>
<dbReference type="PANTHER" id="PTHR34457">
    <property type="entry name" value="EMBRYO DEFECTIVE 2410"/>
    <property type="match status" value="1"/>
</dbReference>
<evidence type="ECO:0000256" key="1">
    <source>
        <dbReference type="SAM" id="MobiDB-lite"/>
    </source>
</evidence>
<dbReference type="eggNOG" id="ENOG502QTMX">
    <property type="taxonomic scope" value="Eukaryota"/>
</dbReference>
<dbReference type="PANTHER" id="PTHR34457:SF3">
    <property type="entry name" value="PROTEIN TIC236, CHLOROPLASTIC"/>
    <property type="match status" value="1"/>
</dbReference>
<feature type="compositionally biased region" description="Low complexity" evidence="1">
    <location>
        <begin position="1195"/>
        <end position="1215"/>
    </location>
</feature>
<accession>A0A087STV8</accession>
<keyword evidence="2" id="KW-0472">Membrane</keyword>
<keyword evidence="2" id="KW-1133">Transmembrane helix</keyword>
<protein>
    <submittedName>
        <fullName evidence="3">Uncharacterized protein</fullName>
    </submittedName>
</protein>
<organism evidence="3 4">
    <name type="scientific">Auxenochlorella protothecoides</name>
    <name type="common">Green microalga</name>
    <name type="synonym">Chlorella protothecoides</name>
    <dbReference type="NCBI Taxonomy" id="3075"/>
    <lineage>
        <taxon>Eukaryota</taxon>
        <taxon>Viridiplantae</taxon>
        <taxon>Chlorophyta</taxon>
        <taxon>core chlorophytes</taxon>
        <taxon>Trebouxiophyceae</taxon>
        <taxon>Chlorellales</taxon>
        <taxon>Chlorellaceae</taxon>
        <taxon>Auxenochlorella</taxon>
    </lineage>
</organism>
<name>A0A087STV8_AUXPR</name>
<dbReference type="STRING" id="3075.A0A087STV8"/>
<evidence type="ECO:0000313" key="3">
    <source>
        <dbReference type="EMBL" id="KFM29162.1"/>
    </source>
</evidence>